<dbReference type="RefSeq" id="WP_245095223.1">
    <property type="nucleotide sequence ID" value="NZ_CP095053.1"/>
</dbReference>
<dbReference type="AlphaFoldDB" id="A0A8T9SW41"/>
<sequence>MRKHLDMNVTDFARHVGIDRSRYTRIETGPNKPALDAIEAVAERIPTVSLDWLLTGNGEMLRESRSLAPMPKDPKPQQPQAVVESAELKEVKDDRDKWRKMALELMEELRSRPRRQLQATGTDGESFNSDNDAAVEQPVSMSVSWRAPETEEELAA</sequence>
<dbReference type="InterPro" id="IPR001387">
    <property type="entry name" value="Cro/C1-type_HTH"/>
</dbReference>
<proteinExistence type="predicted"/>
<dbReference type="Gene3D" id="1.10.260.40">
    <property type="entry name" value="lambda repressor-like DNA-binding domains"/>
    <property type="match status" value="1"/>
</dbReference>
<dbReference type="SUPFAM" id="SSF47413">
    <property type="entry name" value="lambda repressor-like DNA-binding domains"/>
    <property type="match status" value="1"/>
</dbReference>
<dbReference type="InterPro" id="IPR010982">
    <property type="entry name" value="Lambda_DNA-bd_dom_sf"/>
</dbReference>
<dbReference type="Pfam" id="PF01381">
    <property type="entry name" value="HTH_3"/>
    <property type="match status" value="1"/>
</dbReference>
<keyword evidence="4" id="KW-1185">Reference proteome</keyword>
<feature type="compositionally biased region" description="Polar residues" evidence="1">
    <location>
        <begin position="117"/>
        <end position="131"/>
    </location>
</feature>
<organism evidence="3 4">
    <name type="scientific">Hymenobacter aerilatus</name>
    <dbReference type="NCBI Taxonomy" id="2932251"/>
    <lineage>
        <taxon>Bacteria</taxon>
        <taxon>Pseudomonadati</taxon>
        <taxon>Bacteroidota</taxon>
        <taxon>Cytophagia</taxon>
        <taxon>Cytophagales</taxon>
        <taxon>Hymenobacteraceae</taxon>
        <taxon>Hymenobacter</taxon>
    </lineage>
</organism>
<gene>
    <name evidence="3" type="ORF">MUN82_04080</name>
</gene>
<evidence type="ECO:0000259" key="2">
    <source>
        <dbReference type="PROSITE" id="PS50943"/>
    </source>
</evidence>
<name>A0A8T9SW41_9BACT</name>
<dbReference type="Proteomes" id="UP000829925">
    <property type="component" value="Chromosome"/>
</dbReference>
<dbReference type="CDD" id="cd00093">
    <property type="entry name" value="HTH_XRE"/>
    <property type="match status" value="1"/>
</dbReference>
<evidence type="ECO:0000256" key="1">
    <source>
        <dbReference type="SAM" id="MobiDB-lite"/>
    </source>
</evidence>
<dbReference type="GO" id="GO:0003677">
    <property type="term" value="F:DNA binding"/>
    <property type="evidence" value="ECO:0007669"/>
    <property type="project" value="InterPro"/>
</dbReference>
<evidence type="ECO:0000313" key="4">
    <source>
        <dbReference type="Proteomes" id="UP000829925"/>
    </source>
</evidence>
<accession>A0A8T9SW41</accession>
<dbReference type="KEGG" id="haei:MUN82_04080"/>
<feature type="region of interest" description="Disordered" evidence="1">
    <location>
        <begin position="109"/>
        <end position="156"/>
    </location>
</feature>
<reference evidence="3 4" key="1">
    <citation type="submission" date="2022-04" db="EMBL/GenBank/DDBJ databases">
        <title>Hymenobacter sp. isolated from the air.</title>
        <authorList>
            <person name="Won M."/>
            <person name="Lee C.-M."/>
            <person name="Woen H.-Y."/>
            <person name="Kwon S.-W."/>
        </authorList>
    </citation>
    <scope>NUCLEOTIDE SEQUENCE [LARGE SCALE GENOMIC DNA]</scope>
    <source>
        <strain evidence="4">5413 J-13</strain>
    </source>
</reference>
<dbReference type="PROSITE" id="PS50943">
    <property type="entry name" value="HTH_CROC1"/>
    <property type="match status" value="1"/>
</dbReference>
<dbReference type="EMBL" id="CP095053">
    <property type="protein sequence ID" value="UOR06278.1"/>
    <property type="molecule type" value="Genomic_DNA"/>
</dbReference>
<evidence type="ECO:0000313" key="3">
    <source>
        <dbReference type="EMBL" id="UOR06278.1"/>
    </source>
</evidence>
<protein>
    <submittedName>
        <fullName evidence="3">Helix-turn-helix domain-containing protein</fullName>
    </submittedName>
</protein>
<feature type="domain" description="HTH cro/C1-type" evidence="2">
    <location>
        <begin position="1"/>
        <end position="53"/>
    </location>
</feature>